<dbReference type="AlphaFoldDB" id="A0A2K8KS17"/>
<keyword evidence="3" id="KW-1185">Reference proteome</keyword>
<dbReference type="KEGG" id="rfo:REIFOR_01730"/>
<reference evidence="2 3" key="1">
    <citation type="journal article" date="2017" name="Environ. Microbiol.">
        <title>Genomic and physiological analyses of 'Reinekea forsetii' reveal a versatile opportunistic lifestyle during spring algae blooms.</title>
        <authorList>
            <person name="Avci B."/>
            <person name="Hahnke R.L."/>
            <person name="Chafee M."/>
            <person name="Fischer T."/>
            <person name="Gruber-Vodicka H."/>
            <person name="Tegetmeyer H.E."/>
            <person name="Harder J."/>
            <person name="Fuchs B.M."/>
            <person name="Amann R.I."/>
            <person name="Teeling H."/>
        </authorList>
    </citation>
    <scope>NUCLEOTIDE SEQUENCE [LARGE SCALE GENOMIC DNA]</scope>
    <source>
        <strain evidence="2 3">Hel1_31_D35</strain>
    </source>
</reference>
<protein>
    <recommendedName>
        <fullName evidence="4">Peptidoglycan-binding protein, CsiV</fullName>
    </recommendedName>
</protein>
<evidence type="ECO:0000313" key="3">
    <source>
        <dbReference type="Proteomes" id="UP000229757"/>
    </source>
</evidence>
<evidence type="ECO:0000256" key="1">
    <source>
        <dbReference type="SAM" id="SignalP"/>
    </source>
</evidence>
<dbReference type="RefSeq" id="WP_158524336.1">
    <property type="nucleotide sequence ID" value="NZ_CP011797.1"/>
</dbReference>
<evidence type="ECO:0000313" key="2">
    <source>
        <dbReference type="EMBL" id="ATX76869.1"/>
    </source>
</evidence>
<dbReference type="Proteomes" id="UP000229757">
    <property type="component" value="Chromosome"/>
</dbReference>
<dbReference type="InterPro" id="IPR021241">
    <property type="entry name" value="CsiV"/>
</dbReference>
<dbReference type="OrthoDB" id="5566524at2"/>
<dbReference type="EMBL" id="CP011797">
    <property type="protein sequence ID" value="ATX76869.1"/>
    <property type="molecule type" value="Genomic_DNA"/>
</dbReference>
<gene>
    <name evidence="2" type="ORF">REIFOR_01730</name>
</gene>
<dbReference type="Pfam" id="PF10972">
    <property type="entry name" value="CsiV"/>
    <property type="match status" value="1"/>
</dbReference>
<proteinExistence type="predicted"/>
<organism evidence="2 3">
    <name type="scientific">Reinekea forsetii</name>
    <dbReference type="NCBI Taxonomy" id="1336806"/>
    <lineage>
        <taxon>Bacteria</taxon>
        <taxon>Pseudomonadati</taxon>
        <taxon>Pseudomonadota</taxon>
        <taxon>Gammaproteobacteria</taxon>
        <taxon>Oceanospirillales</taxon>
        <taxon>Saccharospirillaceae</taxon>
        <taxon>Reinekea</taxon>
    </lineage>
</organism>
<feature type="signal peptide" evidence="1">
    <location>
        <begin position="1"/>
        <end position="20"/>
    </location>
</feature>
<accession>A0A2K8KS17</accession>
<feature type="chain" id="PRO_5014972438" description="Peptidoglycan-binding protein, CsiV" evidence="1">
    <location>
        <begin position="21"/>
        <end position="275"/>
    </location>
</feature>
<name>A0A2K8KS17_9GAMM</name>
<sequence>MKLPLSIALFLLFTLPFSYAEDSTASAEPERWFQVEVLIFKNPPIDTDNPELWPVFADIQQPSAFIELEVLSDVPTDSVDEIDLIEDTPADAIIDLNEPVAVERLASFMALTEAEQQLLGARNKIARDSRYEILFHQAWNQPVPGRDQVIPIRIDGGERFGRQFELQGYITLYVERYLHLSTDLHLIDYIESTDPFNLVESSDGSGPVINSLAGIPLVSADLLPNGQAGNESGQFFISVRDVQLSENRRMRSKEIHYLDNPEFGLLILITPIKIQ</sequence>
<evidence type="ECO:0008006" key="4">
    <source>
        <dbReference type="Google" id="ProtNLM"/>
    </source>
</evidence>
<keyword evidence="1" id="KW-0732">Signal</keyword>